<dbReference type="SUPFAM" id="SSF49785">
    <property type="entry name" value="Galactose-binding domain-like"/>
    <property type="match status" value="1"/>
</dbReference>
<evidence type="ECO:0000259" key="4">
    <source>
        <dbReference type="Pfam" id="PF00703"/>
    </source>
</evidence>
<reference evidence="7 8" key="1">
    <citation type="submission" date="2016-05" db="EMBL/GenBank/DDBJ databases">
        <title>Paenibacillus oryzae. sp. nov., isolated from the rice root.</title>
        <authorList>
            <person name="Zhang J."/>
            <person name="Zhang X."/>
        </authorList>
    </citation>
    <scope>NUCLEOTIDE SEQUENCE [LARGE SCALE GENOMIC DNA]</scope>
    <source>
        <strain evidence="7 8">1DrF-4</strain>
    </source>
</reference>
<dbReference type="OrthoDB" id="9762066at2"/>
<dbReference type="GO" id="GO:0004553">
    <property type="term" value="F:hydrolase activity, hydrolyzing O-glycosyl compounds"/>
    <property type="evidence" value="ECO:0007669"/>
    <property type="project" value="InterPro"/>
</dbReference>
<name>A0A1A5YEJ8_9BACL</name>
<dbReference type="InterPro" id="IPR006103">
    <property type="entry name" value="Glyco_hydro_2_cat"/>
</dbReference>
<dbReference type="Gene3D" id="2.60.120.260">
    <property type="entry name" value="Galactose-binding domain-like"/>
    <property type="match status" value="1"/>
</dbReference>
<dbReference type="PRINTS" id="PR00132">
    <property type="entry name" value="GLHYDRLASE2"/>
</dbReference>
<dbReference type="Proteomes" id="UP000092024">
    <property type="component" value="Unassembled WGS sequence"/>
</dbReference>
<evidence type="ECO:0000259" key="5">
    <source>
        <dbReference type="Pfam" id="PF02836"/>
    </source>
</evidence>
<dbReference type="PANTHER" id="PTHR42732:SF1">
    <property type="entry name" value="BETA-MANNOSIDASE"/>
    <property type="match status" value="1"/>
</dbReference>
<dbReference type="InterPro" id="IPR008979">
    <property type="entry name" value="Galactose-bd-like_sf"/>
</dbReference>
<dbReference type="InterPro" id="IPR006101">
    <property type="entry name" value="Glyco_hydro_2"/>
</dbReference>
<comment type="similarity">
    <text evidence="1">Belongs to the glycosyl hydrolase 2 family.</text>
</comment>
<dbReference type="RefSeq" id="WP_068685511.1">
    <property type="nucleotide sequence ID" value="NZ_LYPA01000067.1"/>
</dbReference>
<proteinExistence type="inferred from homology"/>
<feature type="domain" description="Glycosyl hydrolases family 2 sugar binding" evidence="6">
    <location>
        <begin position="51"/>
        <end position="149"/>
    </location>
</feature>
<feature type="domain" description="Glycoside hydrolase family 2 immunoglobulin-like beta-sandwich" evidence="4">
    <location>
        <begin position="167"/>
        <end position="269"/>
    </location>
</feature>
<comment type="caution">
    <text evidence="7">The sequence shown here is derived from an EMBL/GenBank/DDBJ whole genome shotgun (WGS) entry which is preliminary data.</text>
</comment>
<dbReference type="Pfam" id="PF02837">
    <property type="entry name" value="Glyco_hydro_2_N"/>
    <property type="match status" value="1"/>
</dbReference>
<dbReference type="Pfam" id="PF00703">
    <property type="entry name" value="Glyco_hydro_2"/>
    <property type="match status" value="1"/>
</dbReference>
<evidence type="ECO:0000256" key="3">
    <source>
        <dbReference type="ARBA" id="ARBA00023295"/>
    </source>
</evidence>
<accession>A0A1A5YEJ8</accession>
<dbReference type="InterPro" id="IPR051913">
    <property type="entry name" value="GH2_Domain-Containing"/>
</dbReference>
<dbReference type="SUPFAM" id="SSF51445">
    <property type="entry name" value="(Trans)glycosidases"/>
    <property type="match status" value="1"/>
</dbReference>
<dbReference type="AlphaFoldDB" id="A0A1A5YEJ8"/>
<evidence type="ECO:0000313" key="7">
    <source>
        <dbReference type="EMBL" id="OBR64066.1"/>
    </source>
</evidence>
<dbReference type="InterPro" id="IPR017853">
    <property type="entry name" value="GH"/>
</dbReference>
<gene>
    <name evidence="7" type="ORF">A7K91_20455</name>
</gene>
<dbReference type="InterPro" id="IPR006102">
    <property type="entry name" value="Ig-like_GH2"/>
</dbReference>
<dbReference type="InterPro" id="IPR013783">
    <property type="entry name" value="Ig-like_fold"/>
</dbReference>
<feature type="domain" description="Glycoside hydrolase family 2 catalytic" evidence="5">
    <location>
        <begin position="276"/>
        <end position="567"/>
    </location>
</feature>
<dbReference type="Gene3D" id="3.20.20.80">
    <property type="entry name" value="Glycosidases"/>
    <property type="match status" value="1"/>
</dbReference>
<sequence>MSHVIPINDNWIFSRSDAPDFANQPISGGQAVTLPHTWNMEDGQGGHETYYRGSCWYQRSLQFSEEVLANPIFLEIGAAGNSGRVYVNGQLAGESQCGYAMFRIPLSPYVRSGSNLISIQVDNSYRNDIFPLLADFTFYGGLYREVNLLIMDAVHFDVMDKGRDGIYLTQEKTGSDSFLLTASGRVINETGENKEATIRLCLQDGEGRTVIESEAKLLLEGEAAFQLSKEIHQPILWDGIDQPYLYTAVVSVESDGQTRDFRNIEIGFRTIEATTEQGLLLNGKPIKLNGVCRHQDFGGIGNAITKDHMELDMSLIMEVGANSVRLAHYQHDDYFYTLCDRHGLLVWAEIPFISIPSSIDPENRNADDQLERLIKQAYNHPSIYGWGVQNEITIAVETEHTRSTIQRLEALAKQLDPHRMTVQANINGVEDDSIINTYTDLVGYNLYYGWYYGEIKDLGDRFDAFHNTNPSIPVILSEYGVDTNPKFHSYSPGVQDYTEEYQLLFHQNAIQTINARPYVLGGYVWNMFDFGSANRREGGETGKNLKGLVTIDRKLKKDAFYLYKAYWSKTPFVHVAGRRFVNRHQESNDFVILSNMRHISVYLNDKLIATIDNEEPLKVVKDISLSLGEHTLRAVGDDGSGTSCDNHIIVRRVEEADPAYVLPKKEGNDHVINWFEKFDLSDAEEIELKDGYYSTFDTIDDLYKDETAKAVFLKYFGQFTANPFFEATMNVMSIQKMSQLAFYHIPPELLTVINRELNVIPKPQS</sequence>
<dbReference type="InterPro" id="IPR036156">
    <property type="entry name" value="Beta-gal/glucu_dom_sf"/>
</dbReference>
<evidence type="ECO:0000259" key="6">
    <source>
        <dbReference type="Pfam" id="PF02837"/>
    </source>
</evidence>
<dbReference type="EMBL" id="LYPA01000067">
    <property type="protein sequence ID" value="OBR64066.1"/>
    <property type="molecule type" value="Genomic_DNA"/>
</dbReference>
<keyword evidence="8" id="KW-1185">Reference proteome</keyword>
<dbReference type="InterPro" id="IPR006104">
    <property type="entry name" value="Glyco_hydro_2_N"/>
</dbReference>
<dbReference type="PANTHER" id="PTHR42732">
    <property type="entry name" value="BETA-GALACTOSIDASE"/>
    <property type="match status" value="1"/>
</dbReference>
<dbReference type="STRING" id="1844972.A7K91_20455"/>
<evidence type="ECO:0000256" key="2">
    <source>
        <dbReference type="ARBA" id="ARBA00022801"/>
    </source>
</evidence>
<dbReference type="Gene3D" id="2.60.40.10">
    <property type="entry name" value="Immunoglobulins"/>
    <property type="match status" value="2"/>
</dbReference>
<organism evidence="7 8">
    <name type="scientific">Paenibacillus oryzae</name>
    <dbReference type="NCBI Taxonomy" id="1844972"/>
    <lineage>
        <taxon>Bacteria</taxon>
        <taxon>Bacillati</taxon>
        <taxon>Bacillota</taxon>
        <taxon>Bacilli</taxon>
        <taxon>Bacillales</taxon>
        <taxon>Paenibacillaceae</taxon>
        <taxon>Paenibacillus</taxon>
    </lineage>
</organism>
<dbReference type="Pfam" id="PF02836">
    <property type="entry name" value="Glyco_hydro_2_C"/>
    <property type="match status" value="1"/>
</dbReference>
<dbReference type="GO" id="GO:0005975">
    <property type="term" value="P:carbohydrate metabolic process"/>
    <property type="evidence" value="ECO:0007669"/>
    <property type="project" value="InterPro"/>
</dbReference>
<dbReference type="SUPFAM" id="SSF49303">
    <property type="entry name" value="beta-Galactosidase/glucuronidase domain"/>
    <property type="match status" value="1"/>
</dbReference>
<keyword evidence="3" id="KW-0326">Glycosidase</keyword>
<evidence type="ECO:0000313" key="8">
    <source>
        <dbReference type="Proteomes" id="UP000092024"/>
    </source>
</evidence>
<protein>
    <submittedName>
        <fullName evidence="7">Beta-galactosidase</fullName>
    </submittedName>
</protein>
<evidence type="ECO:0000256" key="1">
    <source>
        <dbReference type="ARBA" id="ARBA00007401"/>
    </source>
</evidence>
<keyword evidence="2" id="KW-0378">Hydrolase</keyword>